<dbReference type="Proteomes" id="UP001165120">
    <property type="component" value="Unassembled WGS sequence"/>
</dbReference>
<feature type="transmembrane region" description="Helical" evidence="5">
    <location>
        <begin position="58"/>
        <end position="79"/>
    </location>
</feature>
<feature type="transmembrane region" description="Helical" evidence="5">
    <location>
        <begin position="480"/>
        <end position="498"/>
    </location>
</feature>
<accession>A0A9W6SVL8</accession>
<feature type="transmembrane region" description="Helical" evidence="5">
    <location>
        <begin position="415"/>
        <end position="434"/>
    </location>
</feature>
<feature type="transmembrane region" description="Helical" evidence="5">
    <location>
        <begin position="374"/>
        <end position="394"/>
    </location>
</feature>
<dbReference type="InterPro" id="IPR011701">
    <property type="entry name" value="MFS"/>
</dbReference>
<feature type="transmembrane region" description="Helical" evidence="5">
    <location>
        <begin position="99"/>
        <end position="117"/>
    </location>
</feature>
<dbReference type="SUPFAM" id="SSF103473">
    <property type="entry name" value="MFS general substrate transporter"/>
    <property type="match status" value="1"/>
</dbReference>
<keyword evidence="3 5" id="KW-1133">Transmembrane helix</keyword>
<protein>
    <submittedName>
        <fullName evidence="6">Unnamed protein product</fullName>
    </submittedName>
</protein>
<feature type="transmembrane region" description="Helical" evidence="5">
    <location>
        <begin position="214"/>
        <end position="233"/>
    </location>
</feature>
<dbReference type="GO" id="GO:0022857">
    <property type="term" value="F:transmembrane transporter activity"/>
    <property type="evidence" value="ECO:0007669"/>
    <property type="project" value="InterPro"/>
</dbReference>
<reference evidence="6" key="1">
    <citation type="submission" date="2023-04" db="EMBL/GenBank/DDBJ databases">
        <title>Candida boidinii NBRC 10035.</title>
        <authorList>
            <person name="Ichikawa N."/>
            <person name="Sato H."/>
            <person name="Tonouchi N."/>
        </authorList>
    </citation>
    <scope>NUCLEOTIDE SEQUENCE</scope>
    <source>
        <strain evidence="6">NBRC 10035</strain>
    </source>
</reference>
<comment type="subcellular location">
    <subcellularLocation>
        <location evidence="1">Membrane</location>
        <topology evidence="1">Multi-pass membrane protein</topology>
    </subcellularLocation>
</comment>
<dbReference type="PANTHER" id="PTHR23502">
    <property type="entry name" value="MAJOR FACILITATOR SUPERFAMILY"/>
    <property type="match status" value="1"/>
</dbReference>
<feature type="transmembrane region" description="Helical" evidence="5">
    <location>
        <begin position="510"/>
        <end position="534"/>
    </location>
</feature>
<comment type="caution">
    <text evidence="6">The sequence shown here is derived from an EMBL/GenBank/DDBJ whole genome shotgun (WGS) entry which is preliminary data.</text>
</comment>
<evidence type="ECO:0000256" key="5">
    <source>
        <dbReference type="SAM" id="Phobius"/>
    </source>
</evidence>
<evidence type="ECO:0000256" key="2">
    <source>
        <dbReference type="ARBA" id="ARBA00022692"/>
    </source>
</evidence>
<evidence type="ECO:0000256" key="4">
    <source>
        <dbReference type="ARBA" id="ARBA00023136"/>
    </source>
</evidence>
<evidence type="ECO:0000313" key="6">
    <source>
        <dbReference type="EMBL" id="GME67275.1"/>
    </source>
</evidence>
<keyword evidence="7" id="KW-1185">Reference proteome</keyword>
<dbReference type="EMBL" id="BSXN01000135">
    <property type="protein sequence ID" value="GME67275.1"/>
    <property type="molecule type" value="Genomic_DNA"/>
</dbReference>
<dbReference type="Pfam" id="PF07690">
    <property type="entry name" value="MFS_1"/>
    <property type="match status" value="1"/>
</dbReference>
<keyword evidence="2 5" id="KW-0812">Transmembrane</keyword>
<keyword evidence="4 5" id="KW-0472">Membrane</keyword>
<dbReference type="PANTHER" id="PTHR23502:SF30">
    <property type="entry name" value="TRANSPORTER, PUTATIVE (AFU_ORTHOLOGUE AFUA_8G04702)-RELATED"/>
    <property type="match status" value="1"/>
</dbReference>
<feature type="transmembrane region" description="Helical" evidence="5">
    <location>
        <begin position="183"/>
        <end position="202"/>
    </location>
</feature>
<sequence>MGEIKINYDAVPGTTHLVDTEHTERSHKRLDGIVLVPTPSDDPNDPLNWSRARKLHHMFCIVVYTFGTGIPGTCIYSILTDIAAAPGVNITVGDLNAGTGYMFLFLGLGNLLLLPLAQQFGRRPVYLFSAFSCSLINVWQPFITTNGSWIGSKILNGFFVAPIEALPEVSISDVFFEHERATYMAVYGVALFGSNYMAPLVAGFINDGQDWKWVIYWSCIFCAVCFIYLALFMEETNYERKVRVKTDEDGNVITAITSQGEKLPMAIQSVKSLTVNDNLANESVLIEADSSDFEIEYPPVKTFMQKLSLTSGIKKQNHLVEYLKGPFYMARYPVVLWGGFLYGSSLFWYTVLNGTEATILGAEPYNFSSSMCGLAYVSPVIFVLIIYFYAGWSTDWIKIYIAKKHGGESQAEDRLWVLAVYMILGPCALILWGVGAAHSIHWFGIVFGLGLMAGLCVIGCVSSVTYIIDTYQEMSAEAMTTAMVIRNTMNFAMGYGITPWLTNTGVQNTFIAAAFICLFCIGTFLLMVYTGYYWRKKSRNSYWSLIEKRRNLGIYH</sequence>
<evidence type="ECO:0000256" key="1">
    <source>
        <dbReference type="ARBA" id="ARBA00004141"/>
    </source>
</evidence>
<evidence type="ECO:0000256" key="3">
    <source>
        <dbReference type="ARBA" id="ARBA00022989"/>
    </source>
</evidence>
<dbReference type="InterPro" id="IPR036259">
    <property type="entry name" value="MFS_trans_sf"/>
</dbReference>
<evidence type="ECO:0000313" key="7">
    <source>
        <dbReference type="Proteomes" id="UP001165120"/>
    </source>
</evidence>
<gene>
    <name evidence="6" type="ORF">Cboi02_000070300</name>
</gene>
<name>A0A9W6SVL8_CANBO</name>
<proteinExistence type="predicted"/>
<dbReference type="Gene3D" id="1.20.1250.20">
    <property type="entry name" value="MFS general substrate transporter like domains"/>
    <property type="match status" value="1"/>
</dbReference>
<feature type="transmembrane region" description="Helical" evidence="5">
    <location>
        <begin position="440"/>
        <end position="468"/>
    </location>
</feature>
<feature type="transmembrane region" description="Helical" evidence="5">
    <location>
        <begin position="334"/>
        <end position="354"/>
    </location>
</feature>
<dbReference type="GO" id="GO:0005886">
    <property type="term" value="C:plasma membrane"/>
    <property type="evidence" value="ECO:0007669"/>
    <property type="project" value="TreeGrafter"/>
</dbReference>
<dbReference type="AlphaFoldDB" id="A0A9W6SVL8"/>
<organism evidence="6 7">
    <name type="scientific">Candida boidinii</name>
    <name type="common">Yeast</name>
    <dbReference type="NCBI Taxonomy" id="5477"/>
    <lineage>
        <taxon>Eukaryota</taxon>
        <taxon>Fungi</taxon>
        <taxon>Dikarya</taxon>
        <taxon>Ascomycota</taxon>
        <taxon>Saccharomycotina</taxon>
        <taxon>Pichiomycetes</taxon>
        <taxon>Pichiales</taxon>
        <taxon>Pichiaceae</taxon>
        <taxon>Ogataea</taxon>
        <taxon>Ogataea/Candida clade</taxon>
    </lineage>
</organism>